<dbReference type="Gene3D" id="3.30.70.1230">
    <property type="entry name" value="Nucleotide cyclase"/>
    <property type="match status" value="1"/>
</dbReference>
<accession>A0ABQ4R548</accession>
<dbReference type="PROSITE" id="PS50125">
    <property type="entry name" value="GUANYLATE_CYCLASE_2"/>
    <property type="match status" value="1"/>
</dbReference>
<dbReference type="Proteomes" id="UP001055167">
    <property type="component" value="Unassembled WGS sequence"/>
</dbReference>
<dbReference type="SUPFAM" id="SSF55073">
    <property type="entry name" value="Nucleotide cyclase"/>
    <property type="match status" value="1"/>
</dbReference>
<gene>
    <name evidence="2" type="ORF">OPKNFCMD_5550</name>
</gene>
<dbReference type="PANTHER" id="PTHR43081:SF11">
    <property type="entry name" value="BLR2264 PROTEIN"/>
    <property type="match status" value="1"/>
</dbReference>
<dbReference type="InterPro" id="IPR029787">
    <property type="entry name" value="Nucleotide_cyclase"/>
</dbReference>
<dbReference type="Pfam" id="PF00211">
    <property type="entry name" value="Guanylate_cyc"/>
    <property type="match status" value="1"/>
</dbReference>
<organism evidence="2 3">
    <name type="scientific">Methylobacterium crusticola</name>
    <dbReference type="NCBI Taxonomy" id="1697972"/>
    <lineage>
        <taxon>Bacteria</taxon>
        <taxon>Pseudomonadati</taxon>
        <taxon>Pseudomonadota</taxon>
        <taxon>Alphaproteobacteria</taxon>
        <taxon>Hyphomicrobiales</taxon>
        <taxon>Methylobacteriaceae</taxon>
        <taxon>Methylobacterium</taxon>
    </lineage>
</organism>
<reference evidence="2" key="2">
    <citation type="submission" date="2021-08" db="EMBL/GenBank/DDBJ databases">
        <authorList>
            <person name="Tani A."/>
            <person name="Ola A."/>
            <person name="Ogura Y."/>
            <person name="Katsura K."/>
            <person name="Hayashi T."/>
        </authorList>
    </citation>
    <scope>NUCLEOTIDE SEQUENCE</scope>
    <source>
        <strain evidence="2">KCTC 52305</strain>
    </source>
</reference>
<proteinExistence type="predicted"/>
<protein>
    <recommendedName>
        <fullName evidence="1">Guanylate cyclase domain-containing protein</fullName>
    </recommendedName>
</protein>
<reference evidence="2" key="1">
    <citation type="journal article" date="2021" name="Front. Microbiol.">
        <title>Comprehensive Comparative Genomics and Phenotyping of Methylobacterium Species.</title>
        <authorList>
            <person name="Alessa O."/>
            <person name="Ogura Y."/>
            <person name="Fujitani Y."/>
            <person name="Takami H."/>
            <person name="Hayashi T."/>
            <person name="Sahin N."/>
            <person name="Tani A."/>
        </authorList>
    </citation>
    <scope>NUCLEOTIDE SEQUENCE</scope>
    <source>
        <strain evidence="2">KCTC 52305</strain>
    </source>
</reference>
<dbReference type="CDD" id="cd07302">
    <property type="entry name" value="CHD"/>
    <property type="match status" value="1"/>
</dbReference>
<keyword evidence="3" id="KW-1185">Reference proteome</keyword>
<evidence type="ECO:0000259" key="1">
    <source>
        <dbReference type="PROSITE" id="PS50125"/>
    </source>
</evidence>
<evidence type="ECO:0000313" key="2">
    <source>
        <dbReference type="EMBL" id="GJD52783.1"/>
    </source>
</evidence>
<dbReference type="SMART" id="SM00044">
    <property type="entry name" value="CYCc"/>
    <property type="match status" value="1"/>
</dbReference>
<name>A0ABQ4R548_9HYPH</name>
<dbReference type="InterPro" id="IPR001054">
    <property type="entry name" value="A/G_cyclase"/>
</dbReference>
<feature type="domain" description="Guanylate cyclase" evidence="1">
    <location>
        <begin position="214"/>
        <end position="349"/>
    </location>
</feature>
<dbReference type="RefSeq" id="WP_238314025.1">
    <property type="nucleotide sequence ID" value="NZ_BPQH01000022.1"/>
</dbReference>
<dbReference type="EMBL" id="BPQH01000022">
    <property type="protein sequence ID" value="GJD52783.1"/>
    <property type="molecule type" value="Genomic_DNA"/>
</dbReference>
<evidence type="ECO:0000313" key="3">
    <source>
        <dbReference type="Proteomes" id="UP001055167"/>
    </source>
</evidence>
<comment type="caution">
    <text evidence="2">The sequence shown here is derived from an EMBL/GenBank/DDBJ whole genome shotgun (WGS) entry which is preliminary data.</text>
</comment>
<dbReference type="PANTHER" id="PTHR43081">
    <property type="entry name" value="ADENYLATE CYCLASE, TERMINAL-DIFFERENTIATION SPECIFIC-RELATED"/>
    <property type="match status" value="1"/>
</dbReference>
<sequence length="397" mass="41343">MALQDRIGGIAQRLVAQATASDDAASIVGGVCDALVAAGLPLWRASISVPTIDPLFRGASLAWRRRQGTTLSPTAHGEAGDDEFAQSPIGWLQAADLAYARWRLDGGDHPALPLLARMRAAGATDYVLHLTAFTPGTALSGAGLSFATDRAGGFTPAELAALSALVPTLALATAKLSLSHTLREVVSTYLGPATGGRVLAGEMRRGQGAVVPAAILLADLRGFTALADRDDPLRVVGWLNEHYDALGEPVQRHGGEVSKFLGDGFLAVFPVAAPDARDCPACAGALRAAGEALARNRALNAARRRDGGPALEADIVLHYGHVVYGNVGTGRRLDFTVIGQAVNEASRIEPLCGALDRPLLLSDAFAARCAAPLTALGEFALRGIGQTRRIWAPRDPP</sequence>
<dbReference type="InterPro" id="IPR050697">
    <property type="entry name" value="Adenylyl/Guanylyl_Cyclase_3/4"/>
</dbReference>